<reference evidence="2" key="1">
    <citation type="submission" date="2017-04" db="EMBL/GenBank/DDBJ databases">
        <authorList>
            <person name="Varghese N."/>
            <person name="Submissions S."/>
        </authorList>
    </citation>
    <scope>NUCLEOTIDE SEQUENCE [LARGE SCALE GENOMIC DNA]</scope>
</reference>
<accession>A0A1Y6F8D5</accession>
<dbReference type="Proteomes" id="UP000194474">
    <property type="component" value="Unassembled WGS sequence"/>
</dbReference>
<evidence type="ECO:0000313" key="1">
    <source>
        <dbReference type="EMBL" id="SMQ68623.1"/>
    </source>
</evidence>
<gene>
    <name evidence="1" type="ORF">SAMN06295905_1606</name>
</gene>
<dbReference type="RefSeq" id="WP_086469911.1">
    <property type="nucleotide sequence ID" value="NZ_FXWK01000001.1"/>
</dbReference>
<name>A0A1Y6F8D5_9HYPH</name>
<protein>
    <submittedName>
        <fullName evidence="1">Uncharacterized protein</fullName>
    </submittedName>
</protein>
<dbReference type="AlphaFoldDB" id="A0A1Y6F8D5"/>
<dbReference type="EMBL" id="FXWK01000001">
    <property type="protein sequence ID" value="SMQ68623.1"/>
    <property type="molecule type" value="Genomic_DNA"/>
</dbReference>
<evidence type="ECO:0000313" key="2">
    <source>
        <dbReference type="Proteomes" id="UP000194474"/>
    </source>
</evidence>
<keyword evidence="2" id="KW-1185">Reference proteome</keyword>
<proteinExistence type="predicted"/>
<sequence length="70" mass="7585">MSDGLLLSVLERLLQLRVALGEEAFERASRAALLTIGRVAVDVAHRNAGLDDDEVSDGNVIRFPDRGPAR</sequence>
<organism evidence="1 2">
    <name type="scientific">Devosia lucknowensis</name>
    <dbReference type="NCBI Taxonomy" id="1096929"/>
    <lineage>
        <taxon>Bacteria</taxon>
        <taxon>Pseudomonadati</taxon>
        <taxon>Pseudomonadota</taxon>
        <taxon>Alphaproteobacteria</taxon>
        <taxon>Hyphomicrobiales</taxon>
        <taxon>Devosiaceae</taxon>
        <taxon>Devosia</taxon>
    </lineage>
</organism>